<dbReference type="Gene3D" id="4.10.280.10">
    <property type="entry name" value="Helix-loop-helix DNA-binding domain"/>
    <property type="match status" value="1"/>
</dbReference>
<feature type="region of interest" description="Disordered" evidence="8">
    <location>
        <begin position="1"/>
        <end position="102"/>
    </location>
</feature>
<evidence type="ECO:0000313" key="11">
    <source>
        <dbReference type="Proteomes" id="UP001152320"/>
    </source>
</evidence>
<dbReference type="InterPro" id="IPR050359">
    <property type="entry name" value="bHLH_transcription_factors"/>
</dbReference>
<dbReference type="FunFam" id="4.10.280.10:FF:000006">
    <property type="entry name" value="Neurogenic differentiation factor"/>
    <property type="match status" value="1"/>
</dbReference>
<organism evidence="10 11">
    <name type="scientific">Holothuria leucospilota</name>
    <name type="common">Black long sea cucumber</name>
    <name type="synonym">Mertensiothuria leucospilota</name>
    <dbReference type="NCBI Taxonomy" id="206669"/>
    <lineage>
        <taxon>Eukaryota</taxon>
        <taxon>Metazoa</taxon>
        <taxon>Echinodermata</taxon>
        <taxon>Eleutherozoa</taxon>
        <taxon>Echinozoa</taxon>
        <taxon>Holothuroidea</taxon>
        <taxon>Aspidochirotacea</taxon>
        <taxon>Aspidochirotida</taxon>
        <taxon>Holothuriidae</taxon>
        <taxon>Holothuria</taxon>
    </lineage>
</organism>
<keyword evidence="11" id="KW-1185">Reference proteome</keyword>
<proteinExistence type="predicted"/>
<dbReference type="PANTHER" id="PTHR19290">
    <property type="entry name" value="BASIC HELIX-LOOP-HELIX PROTEIN NEUROGENIN-RELATED"/>
    <property type="match status" value="1"/>
</dbReference>
<dbReference type="SMART" id="SM00353">
    <property type="entry name" value="HLH"/>
    <property type="match status" value="1"/>
</dbReference>
<gene>
    <name evidence="10" type="ORF">HOLleu_35116</name>
</gene>
<dbReference type="InterPro" id="IPR022575">
    <property type="entry name" value="NeuroD_DUF"/>
</dbReference>
<dbReference type="PROSITE" id="PS50888">
    <property type="entry name" value="BHLH"/>
    <property type="match status" value="1"/>
</dbReference>
<dbReference type="PANTHER" id="PTHR19290:SF134">
    <property type="entry name" value="NEUROGENIC DIFFERENTIATION FACTOR 1"/>
    <property type="match status" value="1"/>
</dbReference>
<comment type="caution">
    <text evidence="10">The sequence shown here is derived from an EMBL/GenBank/DDBJ whole genome shotgun (WGS) entry which is preliminary data.</text>
</comment>
<evidence type="ECO:0000256" key="3">
    <source>
        <dbReference type="ARBA" id="ARBA00022902"/>
    </source>
</evidence>
<keyword evidence="7" id="KW-0539">Nucleus</keyword>
<dbReference type="AlphaFoldDB" id="A0A9Q0YM66"/>
<feature type="compositionally biased region" description="Polar residues" evidence="8">
    <location>
        <begin position="14"/>
        <end position="35"/>
    </location>
</feature>
<dbReference type="GO" id="GO:0046983">
    <property type="term" value="F:protein dimerization activity"/>
    <property type="evidence" value="ECO:0007669"/>
    <property type="project" value="InterPro"/>
</dbReference>
<dbReference type="GO" id="GO:0070888">
    <property type="term" value="F:E-box binding"/>
    <property type="evidence" value="ECO:0007669"/>
    <property type="project" value="TreeGrafter"/>
</dbReference>
<feature type="compositionally biased region" description="Basic and acidic residues" evidence="8">
    <location>
        <begin position="1"/>
        <end position="10"/>
    </location>
</feature>
<evidence type="ECO:0000313" key="10">
    <source>
        <dbReference type="EMBL" id="KAJ8025027.1"/>
    </source>
</evidence>
<dbReference type="EMBL" id="JAIZAY010000018">
    <property type="protein sequence ID" value="KAJ8025027.1"/>
    <property type="molecule type" value="Genomic_DNA"/>
</dbReference>
<feature type="domain" description="BHLH" evidence="9">
    <location>
        <begin position="109"/>
        <end position="161"/>
    </location>
</feature>
<dbReference type="Proteomes" id="UP001152320">
    <property type="component" value="Chromosome 18"/>
</dbReference>
<dbReference type="GO" id="GO:0007423">
    <property type="term" value="P:sensory organ development"/>
    <property type="evidence" value="ECO:0007669"/>
    <property type="project" value="TreeGrafter"/>
</dbReference>
<keyword evidence="1" id="KW-0217">Developmental protein</keyword>
<dbReference type="GO" id="GO:0000981">
    <property type="term" value="F:DNA-binding transcription factor activity, RNA polymerase II-specific"/>
    <property type="evidence" value="ECO:0007669"/>
    <property type="project" value="TreeGrafter"/>
</dbReference>
<evidence type="ECO:0000256" key="5">
    <source>
        <dbReference type="ARBA" id="ARBA00023125"/>
    </source>
</evidence>
<protein>
    <submittedName>
        <fullName evidence="10">Neurogenic differentiation factor 6-A</fullName>
    </submittedName>
</protein>
<keyword evidence="4" id="KW-0805">Transcription regulation</keyword>
<dbReference type="GO" id="GO:0045944">
    <property type="term" value="P:positive regulation of transcription by RNA polymerase II"/>
    <property type="evidence" value="ECO:0007669"/>
    <property type="project" value="TreeGrafter"/>
</dbReference>
<keyword evidence="2" id="KW-0221">Differentiation</keyword>
<dbReference type="Pfam" id="PF12533">
    <property type="entry name" value="Neuro_bHLH"/>
    <property type="match status" value="1"/>
</dbReference>
<feature type="compositionally biased region" description="Basic and acidic residues" evidence="8">
    <location>
        <begin position="50"/>
        <end position="67"/>
    </location>
</feature>
<dbReference type="Pfam" id="PF00010">
    <property type="entry name" value="HLH"/>
    <property type="match status" value="1"/>
</dbReference>
<evidence type="ECO:0000256" key="4">
    <source>
        <dbReference type="ARBA" id="ARBA00023015"/>
    </source>
</evidence>
<dbReference type="SUPFAM" id="SSF47459">
    <property type="entry name" value="HLH, helix-loop-helix DNA-binding domain"/>
    <property type="match status" value="1"/>
</dbReference>
<evidence type="ECO:0000256" key="6">
    <source>
        <dbReference type="ARBA" id="ARBA00023163"/>
    </source>
</evidence>
<feature type="compositionally biased region" description="Basic residues" evidence="8">
    <location>
        <begin position="89"/>
        <end position="102"/>
    </location>
</feature>
<dbReference type="GO" id="GO:0061564">
    <property type="term" value="P:axon development"/>
    <property type="evidence" value="ECO:0007669"/>
    <property type="project" value="TreeGrafter"/>
</dbReference>
<sequence length="387" mass="42692">MDRGGGKMEGDASNMLTSVSTTKPFGEQEVTSSLNIFEGFQDGVEDLPSDSDKEIAGCDRLTSDPKQAKPNPRKRKTAQDDEEMEKPQPKKRGPKKKKMTKARIQKFRLRRLKANTRERNRMHGLNEALDMLRKVVPCYSSTQKLSKIETLRLAKNYISALSDILSTGKVPDTVTFAQTLSKGLSQPTTNLVAGAMQLNPRTLMPEEPNLQFVGWGDRTSLHSARHIYANIPQYGYSVGMENSLDENYNAAPYHAFPLDSQFGTETQTHAYYDRGDMTTLHSELPASTISTSSCKYIPHASSVVNSDGVISAFTPVVNSTTYPPTYPLTSHARASFQYSTLNNENIDVTNQGITCSTYNGIVHCETPPSSSEGAADFEALARQSDIV</sequence>
<evidence type="ECO:0000256" key="2">
    <source>
        <dbReference type="ARBA" id="ARBA00022782"/>
    </source>
</evidence>
<keyword evidence="5" id="KW-0238">DNA-binding</keyword>
<dbReference type="InterPro" id="IPR011598">
    <property type="entry name" value="bHLH_dom"/>
</dbReference>
<reference evidence="10" key="1">
    <citation type="submission" date="2021-10" db="EMBL/GenBank/DDBJ databases">
        <title>Tropical sea cucumber genome reveals ecological adaptation and Cuvierian tubules defense mechanism.</title>
        <authorList>
            <person name="Chen T."/>
        </authorList>
    </citation>
    <scope>NUCLEOTIDE SEQUENCE</scope>
    <source>
        <strain evidence="10">Nanhai2018</strain>
        <tissue evidence="10">Muscle</tissue>
    </source>
</reference>
<keyword evidence="6" id="KW-0804">Transcription</keyword>
<evidence type="ECO:0000256" key="8">
    <source>
        <dbReference type="SAM" id="MobiDB-lite"/>
    </source>
</evidence>
<dbReference type="GO" id="GO:0005634">
    <property type="term" value="C:nucleus"/>
    <property type="evidence" value="ECO:0007669"/>
    <property type="project" value="TreeGrafter"/>
</dbReference>
<evidence type="ECO:0000256" key="1">
    <source>
        <dbReference type="ARBA" id="ARBA00022473"/>
    </source>
</evidence>
<keyword evidence="3" id="KW-0524">Neurogenesis</keyword>
<evidence type="ECO:0000259" key="9">
    <source>
        <dbReference type="PROSITE" id="PS50888"/>
    </source>
</evidence>
<name>A0A9Q0YM66_HOLLE</name>
<accession>A0A9Q0YM66</accession>
<evidence type="ECO:0000256" key="7">
    <source>
        <dbReference type="ARBA" id="ARBA00023242"/>
    </source>
</evidence>
<dbReference type="OrthoDB" id="10039134at2759"/>
<dbReference type="InterPro" id="IPR036638">
    <property type="entry name" value="HLH_DNA-bd_sf"/>
</dbReference>